<reference evidence="8" key="1">
    <citation type="journal article" date="2019" name="Int. J. Syst. Evol. Microbiol.">
        <title>The Global Catalogue of Microorganisms (GCM) 10K type strain sequencing project: providing services to taxonomists for standard genome sequencing and annotation.</title>
        <authorList>
            <consortium name="The Broad Institute Genomics Platform"/>
            <consortium name="The Broad Institute Genome Sequencing Center for Infectious Disease"/>
            <person name="Wu L."/>
            <person name="Ma J."/>
        </authorList>
    </citation>
    <scope>NUCLEOTIDE SEQUENCE [LARGE SCALE GENOMIC DNA]</scope>
    <source>
        <strain evidence="8">CGMCC 1.12851</strain>
    </source>
</reference>
<dbReference type="InterPro" id="IPR058533">
    <property type="entry name" value="Cation_efflux_TM"/>
</dbReference>
<keyword evidence="8" id="KW-1185">Reference proteome</keyword>
<dbReference type="InterPro" id="IPR027469">
    <property type="entry name" value="Cation_efflux_TMD_sf"/>
</dbReference>
<dbReference type="Gene3D" id="1.20.1510.10">
    <property type="entry name" value="Cation efflux protein transmembrane domain"/>
    <property type="match status" value="1"/>
</dbReference>
<keyword evidence="4 5" id="KW-0472">Membrane</keyword>
<dbReference type="EMBL" id="BMGD01000004">
    <property type="protein sequence ID" value="GGB67870.1"/>
    <property type="molecule type" value="Genomic_DNA"/>
</dbReference>
<evidence type="ECO:0000256" key="2">
    <source>
        <dbReference type="ARBA" id="ARBA00022692"/>
    </source>
</evidence>
<proteinExistence type="predicted"/>
<dbReference type="Proteomes" id="UP000614261">
    <property type="component" value="Unassembled WGS sequence"/>
</dbReference>
<evidence type="ECO:0000256" key="1">
    <source>
        <dbReference type="ARBA" id="ARBA00004141"/>
    </source>
</evidence>
<dbReference type="InterPro" id="IPR050681">
    <property type="entry name" value="CDF/SLC30A"/>
</dbReference>
<dbReference type="InterPro" id="IPR002524">
    <property type="entry name" value="Cation_efflux"/>
</dbReference>
<dbReference type="SUPFAM" id="SSF161111">
    <property type="entry name" value="Cation efflux protein transmembrane domain-like"/>
    <property type="match status" value="1"/>
</dbReference>
<comment type="subcellular location">
    <subcellularLocation>
        <location evidence="1">Membrane</location>
        <topology evidence="1">Multi-pass membrane protein</topology>
    </subcellularLocation>
</comment>
<feature type="domain" description="Cation efflux protein transmembrane" evidence="6">
    <location>
        <begin position="31"/>
        <end position="235"/>
    </location>
</feature>
<gene>
    <name evidence="7" type="ORF">GCM10010833_23790</name>
</gene>
<dbReference type="NCBIfam" id="TIGR01297">
    <property type="entry name" value="CDF"/>
    <property type="match status" value="1"/>
</dbReference>
<feature type="transmembrane region" description="Helical" evidence="5">
    <location>
        <begin position="94"/>
        <end position="115"/>
    </location>
</feature>
<evidence type="ECO:0000256" key="3">
    <source>
        <dbReference type="ARBA" id="ARBA00022989"/>
    </source>
</evidence>
<keyword evidence="3 5" id="KW-1133">Transmembrane helix</keyword>
<evidence type="ECO:0000256" key="4">
    <source>
        <dbReference type="ARBA" id="ARBA00023136"/>
    </source>
</evidence>
<feature type="transmembrane region" description="Helical" evidence="5">
    <location>
        <begin position="178"/>
        <end position="204"/>
    </location>
</feature>
<evidence type="ECO:0000256" key="5">
    <source>
        <dbReference type="SAM" id="Phobius"/>
    </source>
</evidence>
<feature type="transmembrane region" description="Helical" evidence="5">
    <location>
        <begin position="61"/>
        <end position="78"/>
    </location>
</feature>
<evidence type="ECO:0000313" key="8">
    <source>
        <dbReference type="Proteomes" id="UP000614261"/>
    </source>
</evidence>
<dbReference type="NCBIfam" id="NF033827">
    <property type="entry name" value="CDF_efflux_DmeF"/>
    <property type="match status" value="1"/>
</dbReference>
<feature type="transmembrane region" description="Helical" evidence="5">
    <location>
        <begin position="29"/>
        <end position="49"/>
    </location>
</feature>
<dbReference type="PANTHER" id="PTHR11562:SF40">
    <property type="entry name" value="CATION EFFLUX SYSTEM PROTEIN"/>
    <property type="match status" value="1"/>
</dbReference>
<dbReference type="RefSeq" id="WP_188514668.1">
    <property type="nucleotide sequence ID" value="NZ_BMGD01000004.1"/>
</dbReference>
<organism evidence="7 8">
    <name type="scientific">Blastomonas aquatica</name>
    <dbReference type="NCBI Taxonomy" id="1510276"/>
    <lineage>
        <taxon>Bacteria</taxon>
        <taxon>Pseudomonadati</taxon>
        <taxon>Pseudomonadota</taxon>
        <taxon>Alphaproteobacteria</taxon>
        <taxon>Sphingomonadales</taxon>
        <taxon>Sphingomonadaceae</taxon>
        <taxon>Blastomonas</taxon>
    </lineage>
</organism>
<feature type="transmembrane region" description="Helical" evidence="5">
    <location>
        <begin position="210"/>
        <end position="227"/>
    </location>
</feature>
<keyword evidence="2 5" id="KW-0812">Transmembrane</keyword>
<evidence type="ECO:0000313" key="7">
    <source>
        <dbReference type="EMBL" id="GGB67870.1"/>
    </source>
</evidence>
<sequence>MHHDAALEKLTHDHRFAASGEARSEQRTLWVVALTTVTMFAEIVGGWLTGSMALLADGWHMGSHVAALGLAAFAYRFARTHAQDRRFSMGTGKVGSLTGFSSALLLGVIALLMIWESAHRLAAPVLIDYSAAIIVTVIGLVVNVASAFMLSSHGHDHGHSHNHGHDHHHHQDHNLRAAYVHVLTDALTSLLALVALIGGLMLGLDWLDPLMGIVGAVVILWWARGLMRECASVLLDMEANPATAQTIRHRIEADADNRVVDLHLWQVGTGHFALIVSLATHHPRPPEHYRALLDGIGNLSHCTFEVIPCDDARCPPAQVAGA</sequence>
<accession>A0ABQ1JFW8</accession>
<feature type="transmembrane region" description="Helical" evidence="5">
    <location>
        <begin position="127"/>
        <end position="150"/>
    </location>
</feature>
<name>A0ABQ1JFW8_9SPHN</name>
<dbReference type="Pfam" id="PF01545">
    <property type="entry name" value="Cation_efflux"/>
    <property type="match status" value="1"/>
</dbReference>
<evidence type="ECO:0000259" key="6">
    <source>
        <dbReference type="Pfam" id="PF01545"/>
    </source>
</evidence>
<comment type="caution">
    <text evidence="7">The sequence shown here is derived from an EMBL/GenBank/DDBJ whole genome shotgun (WGS) entry which is preliminary data.</text>
</comment>
<protein>
    <submittedName>
        <fullName evidence="7">Cation transporter</fullName>
    </submittedName>
</protein>
<dbReference type="PANTHER" id="PTHR11562">
    <property type="entry name" value="CATION EFFLUX PROTEIN/ ZINC TRANSPORTER"/>
    <property type="match status" value="1"/>
</dbReference>